<protein>
    <submittedName>
        <fullName evidence="1">Uncharacterized protein</fullName>
    </submittedName>
</protein>
<dbReference type="OrthoDB" id="3058642at2759"/>
<dbReference type="EMBL" id="KZ857409">
    <property type="protein sequence ID" value="RDX48789.1"/>
    <property type="molecule type" value="Genomic_DNA"/>
</dbReference>
<keyword evidence="2" id="KW-1185">Reference proteome</keyword>
<evidence type="ECO:0000313" key="1">
    <source>
        <dbReference type="EMBL" id="RDX48789.1"/>
    </source>
</evidence>
<accession>A0A371D8D8</accession>
<dbReference type="CDD" id="cd21075">
    <property type="entry name" value="DBD_XPA-like"/>
    <property type="match status" value="1"/>
</dbReference>
<dbReference type="Proteomes" id="UP000256964">
    <property type="component" value="Unassembled WGS sequence"/>
</dbReference>
<organism evidence="1 2">
    <name type="scientific">Lentinus brumalis</name>
    <dbReference type="NCBI Taxonomy" id="2498619"/>
    <lineage>
        <taxon>Eukaryota</taxon>
        <taxon>Fungi</taxon>
        <taxon>Dikarya</taxon>
        <taxon>Basidiomycota</taxon>
        <taxon>Agaricomycotina</taxon>
        <taxon>Agaricomycetes</taxon>
        <taxon>Polyporales</taxon>
        <taxon>Polyporaceae</taxon>
        <taxon>Lentinus</taxon>
    </lineage>
</organism>
<dbReference type="AlphaFoldDB" id="A0A371D8D8"/>
<proteinExistence type="predicted"/>
<reference evidence="1 2" key="1">
    <citation type="journal article" date="2018" name="Biotechnol. Biofuels">
        <title>Integrative visual omics of the white-rot fungus Polyporus brumalis exposes the biotechnological potential of its oxidative enzymes for delignifying raw plant biomass.</title>
        <authorList>
            <person name="Miyauchi S."/>
            <person name="Rancon A."/>
            <person name="Drula E."/>
            <person name="Hage H."/>
            <person name="Chaduli D."/>
            <person name="Favel A."/>
            <person name="Grisel S."/>
            <person name="Henrissat B."/>
            <person name="Herpoel-Gimbert I."/>
            <person name="Ruiz-Duenas F.J."/>
            <person name="Chevret D."/>
            <person name="Hainaut M."/>
            <person name="Lin J."/>
            <person name="Wang M."/>
            <person name="Pangilinan J."/>
            <person name="Lipzen A."/>
            <person name="Lesage-Meessen L."/>
            <person name="Navarro D."/>
            <person name="Riley R."/>
            <person name="Grigoriev I.V."/>
            <person name="Zhou S."/>
            <person name="Raouche S."/>
            <person name="Rosso M.N."/>
        </authorList>
    </citation>
    <scope>NUCLEOTIDE SEQUENCE [LARGE SCALE GENOMIC DNA]</scope>
    <source>
        <strain evidence="1 2">BRFM 1820</strain>
    </source>
</reference>
<name>A0A371D8D8_9APHY</name>
<sequence length="298" mass="33941">MWLPFRRTVAAGRAVDMYLYNERDVERRAWERHGGPEAFDAYLAKLRERHIKKNGKSAYFAQPASYEDSRDSAQYDHTIGSAALRRAKEEMAPWLWKAYNDALDRHKNDGWYGPEYYYSRPRDREGLIASALKLAKTYPPRPAQPLPSSPSVDALRAVLADAPRIADVEWGKAVPGLAFSTTWHPEYDEWYSWTSEILQPIFEALIGVIEAHGVGDDGWASARWEVYDRYAECLQTPISYDSCDKRWLDGASGWLEGRLSPDLVNSSSRGCCEAGKRYNDMLPFSHPLGHFSVGRPQS</sequence>
<evidence type="ECO:0000313" key="2">
    <source>
        <dbReference type="Proteomes" id="UP000256964"/>
    </source>
</evidence>
<gene>
    <name evidence="1" type="ORF">OH76DRAFT_629015</name>
</gene>